<dbReference type="InterPro" id="IPR057947">
    <property type="entry name" value="TPR_XPO7/RBP17"/>
</dbReference>
<proteinExistence type="inferred from homology"/>
<evidence type="ECO:0000256" key="3">
    <source>
        <dbReference type="ARBA" id="ARBA00009466"/>
    </source>
</evidence>
<reference evidence="10" key="1">
    <citation type="submission" date="2025-08" db="UniProtKB">
        <authorList>
            <consortium name="RefSeq"/>
        </authorList>
    </citation>
    <scope>IDENTIFICATION</scope>
    <source>
        <strain evidence="10">Airmid</strain>
    </source>
</reference>
<dbReference type="CTD" id="118436"/>
<protein>
    <submittedName>
        <fullName evidence="10">Exportin-7-A-like</fullName>
    </submittedName>
</protein>
<organism evidence="9 10">
    <name type="scientific">Dermatophagoides pteronyssinus</name>
    <name type="common">European house dust mite</name>
    <dbReference type="NCBI Taxonomy" id="6956"/>
    <lineage>
        <taxon>Eukaryota</taxon>
        <taxon>Metazoa</taxon>
        <taxon>Ecdysozoa</taxon>
        <taxon>Arthropoda</taxon>
        <taxon>Chelicerata</taxon>
        <taxon>Arachnida</taxon>
        <taxon>Acari</taxon>
        <taxon>Acariformes</taxon>
        <taxon>Sarcoptiformes</taxon>
        <taxon>Astigmata</taxon>
        <taxon>Psoroptidia</taxon>
        <taxon>Analgoidea</taxon>
        <taxon>Pyroglyphidae</taxon>
        <taxon>Dermatophagoidinae</taxon>
        <taxon>Dermatophagoides</taxon>
    </lineage>
</organism>
<dbReference type="InParanoid" id="A0A6P6Y9K8"/>
<dbReference type="AlphaFoldDB" id="A0A6P6Y9K8"/>
<dbReference type="FunCoup" id="A0A6P6Y9K8">
    <property type="interactions" value="2325"/>
</dbReference>
<evidence type="ECO:0000313" key="9">
    <source>
        <dbReference type="Proteomes" id="UP000515146"/>
    </source>
</evidence>
<keyword evidence="9" id="KW-1185">Reference proteome</keyword>
<dbReference type="Gene3D" id="1.25.10.10">
    <property type="entry name" value="Leucine-rich Repeat Variant"/>
    <property type="match status" value="2"/>
</dbReference>
<dbReference type="InterPro" id="IPR011989">
    <property type="entry name" value="ARM-like"/>
</dbReference>
<dbReference type="InterPro" id="IPR016024">
    <property type="entry name" value="ARM-type_fold"/>
</dbReference>
<evidence type="ECO:0000256" key="5">
    <source>
        <dbReference type="ARBA" id="ARBA00022490"/>
    </source>
</evidence>
<dbReference type="OMA" id="DCFHELC"/>
<keyword evidence="7" id="KW-0539">Nucleus</keyword>
<dbReference type="Pfam" id="PF25795">
    <property type="entry name" value="TPR_XPO7"/>
    <property type="match status" value="1"/>
</dbReference>
<dbReference type="GO" id="GO:0005049">
    <property type="term" value="F:nuclear export signal receptor activity"/>
    <property type="evidence" value="ECO:0007669"/>
    <property type="project" value="InterPro"/>
</dbReference>
<evidence type="ECO:0000256" key="7">
    <source>
        <dbReference type="ARBA" id="ARBA00023242"/>
    </source>
</evidence>
<dbReference type="PANTHER" id="PTHR12596:SF2">
    <property type="entry name" value="EXPORTIN-7 ISOFORM X1"/>
    <property type="match status" value="1"/>
</dbReference>
<feature type="domain" description="Importin N-terminal" evidence="8">
    <location>
        <begin position="59"/>
        <end position="125"/>
    </location>
</feature>
<dbReference type="InterPro" id="IPR001494">
    <property type="entry name" value="Importin-beta_N"/>
</dbReference>
<dbReference type="Proteomes" id="UP000515146">
    <property type="component" value="Unplaced"/>
</dbReference>
<accession>A0A6P6Y9K8</accession>
<dbReference type="GO" id="GO:0006611">
    <property type="term" value="P:protein export from nucleus"/>
    <property type="evidence" value="ECO:0007669"/>
    <property type="project" value="TreeGrafter"/>
</dbReference>
<keyword evidence="5" id="KW-0963">Cytoplasm</keyword>
<keyword evidence="6" id="KW-0653">Protein transport</keyword>
<gene>
    <name evidence="10" type="primary">LOC113795632</name>
</gene>
<evidence type="ECO:0000256" key="6">
    <source>
        <dbReference type="ARBA" id="ARBA00022927"/>
    </source>
</evidence>
<evidence type="ECO:0000256" key="4">
    <source>
        <dbReference type="ARBA" id="ARBA00022448"/>
    </source>
</evidence>
<name>A0A6P6Y9K8_DERPT</name>
<comment type="subcellular location">
    <subcellularLocation>
        <location evidence="2">Cytoplasm</location>
    </subcellularLocation>
    <subcellularLocation>
        <location evidence="1">Nucleus</location>
    </subcellularLocation>
</comment>
<evidence type="ECO:0000256" key="2">
    <source>
        <dbReference type="ARBA" id="ARBA00004496"/>
    </source>
</evidence>
<dbReference type="KEGG" id="dpte:113795632"/>
<dbReference type="InterPro" id="IPR044189">
    <property type="entry name" value="XPO4/7-like"/>
</dbReference>
<evidence type="ECO:0000256" key="1">
    <source>
        <dbReference type="ARBA" id="ARBA00004123"/>
    </source>
</evidence>
<dbReference type="Pfam" id="PF03810">
    <property type="entry name" value="IBN_N"/>
    <property type="match status" value="1"/>
</dbReference>
<dbReference type="FunFam" id="1.25.10.10:FF:000042">
    <property type="entry name" value="exportin-7 isoform X1"/>
    <property type="match status" value="1"/>
</dbReference>
<dbReference type="SMART" id="SM00913">
    <property type="entry name" value="IBN_N"/>
    <property type="match status" value="1"/>
</dbReference>
<dbReference type="RefSeq" id="XP_027201636.1">
    <property type="nucleotide sequence ID" value="XM_027345835.1"/>
</dbReference>
<dbReference type="GO" id="GO:0031267">
    <property type="term" value="F:small GTPase binding"/>
    <property type="evidence" value="ECO:0007669"/>
    <property type="project" value="InterPro"/>
</dbReference>
<comment type="similarity">
    <text evidence="3">Belongs to the exportin family.</text>
</comment>
<dbReference type="GO" id="GO:0005643">
    <property type="term" value="C:nuclear pore"/>
    <property type="evidence" value="ECO:0007669"/>
    <property type="project" value="TreeGrafter"/>
</dbReference>
<dbReference type="OrthoDB" id="244158at2759"/>
<evidence type="ECO:0000259" key="8">
    <source>
        <dbReference type="PROSITE" id="PS50166"/>
    </source>
</evidence>
<evidence type="ECO:0000313" key="10">
    <source>
        <dbReference type="RefSeq" id="XP_027201636.1"/>
    </source>
</evidence>
<dbReference type="SUPFAM" id="SSF48371">
    <property type="entry name" value="ARM repeat"/>
    <property type="match status" value="1"/>
</dbReference>
<dbReference type="PROSITE" id="PS50166">
    <property type="entry name" value="IMPORTIN_B_NT"/>
    <property type="match status" value="1"/>
</dbReference>
<sequence length="1115" mass="128113">MIGGILGHLKFFKINQSSLRKKNILKKSNIMCDEQELIQLETLCKKLYESSDSDERKQAESALLMFSNSLDCLPKCQLLLERRDSAFAQLLAATTLTKLITRNPTGLSVDQRLDIRNYILNYLASNPKLAPFVLQALVTLFARITKVGWVDMKNEQFVFRDIIPHISHFVGGTVEYCNIGVQLISTLVIEMNQPNAHESNRSIFRHRKIASSFRDKNLYEFFQLSQGLLKSALDELKKNKILDDDEQTLISNLLKLIINCLSFDFIGASSDDSSDDLTCVQIPTIWRPAFLDMNNLKIYFDLFHLLPANISSLSLSCLVQLASVRRSLFNNTERVNFINNLISGIRIILENPTKLSDPSAYHEFCRLLARLKINYQLGELVKADDYAKTLELIANFTITSLRMWTVASNSIHYLLTLWQKLVTSVPYVKATEPHLLERFAPEVTRAYITSRLEMVNEVVVNGLEDPFDDIGMVQQQLEQLSTIARCEYENTCSLLVTLFDQSAKSYQDLMQTMPQSRVEVEIQENRLTWLVYIIGAAIGGCVFLHSNDEQDHMDGELAFRVLQLMNFTDIRLARGGFCKKLDLAILSFFEQFRKTYIGDQVQKTSTVYKRLSDVLGLSEETMVLSVFIRKIITNLKYWGNDEDIVTKTLQILNDLSIGYSSVRKLVQLEEIQFILNNHTAEHFPFLSNSFDIKYMKCRTIFYTSLGRLFMIDSGEDEDKFEKFMQPITSSLDTLKNMLNNQSMFNEEETKKALIGISRDLRGLVYSFISKSNIMIFFNWIYPTYTPVFHAAIDLWFNDPQVTTPVLKLYAELVNNRSQRLHFDISSPNGILLFCDASKLLVNYGTKILMLHDLPNDRLYAMKLKGISICFSILKLALSGSYVNFGVFELYGDTALKDALNTFIKLILSISITDILEYPKLSQSYYVLLECIAQDHMKFLANLEPNVFLYIISSISEGLNSLDNVCTACCSALDHIVSYIFKEISKQNKKKSSYEVNCLMELKPEIFQQMLSTIMNIIMFEDCRNQWSMSRPLLGLILLNEDYFNELRRNIISQQPIEKQATMNQLFDNLMQGVARNLLAKNRDRFTQNVSTFRRELSDFQKGSVPNNNEMMNMMN</sequence>
<dbReference type="PANTHER" id="PTHR12596">
    <property type="entry name" value="EXPORTIN 4,7-RELATED"/>
    <property type="match status" value="1"/>
</dbReference>
<keyword evidence="4" id="KW-0813">Transport</keyword>
<dbReference type="GO" id="GO:0005737">
    <property type="term" value="C:cytoplasm"/>
    <property type="evidence" value="ECO:0007669"/>
    <property type="project" value="UniProtKB-SubCell"/>
</dbReference>